<accession>A0A624F6L4</accession>
<comment type="caution">
    <text evidence="2">The sequence shown here is derived from an EMBL/GenBank/DDBJ whole genome shotgun (WGS) entry which is preliminary data.</text>
</comment>
<dbReference type="InterPro" id="IPR019096">
    <property type="entry name" value="YopX_protein"/>
</dbReference>
<proteinExistence type="predicted"/>
<organism evidence="2 3">
    <name type="scientific">Campylobacter jejuni</name>
    <dbReference type="NCBI Taxonomy" id="197"/>
    <lineage>
        <taxon>Bacteria</taxon>
        <taxon>Pseudomonadati</taxon>
        <taxon>Campylobacterota</taxon>
        <taxon>Epsilonproteobacteria</taxon>
        <taxon>Campylobacterales</taxon>
        <taxon>Campylobacteraceae</taxon>
        <taxon>Campylobacter</taxon>
    </lineage>
</organism>
<dbReference type="AlphaFoldDB" id="A0A624F6L4"/>
<gene>
    <name evidence="2" type="ORF">F8Y55_07905</name>
</gene>
<feature type="domain" description="YopX protein" evidence="1">
    <location>
        <begin position="46"/>
        <end position="134"/>
    </location>
</feature>
<dbReference type="RefSeq" id="WP_126265225.1">
    <property type="nucleotide sequence ID" value="NZ_JBMJAU010000003.1"/>
</dbReference>
<protein>
    <recommendedName>
        <fullName evidence="1">YopX protein domain-containing protein</fullName>
    </recommendedName>
</protein>
<dbReference type="InterPro" id="IPR023385">
    <property type="entry name" value="YopX-like_C"/>
</dbReference>
<dbReference type="Gene3D" id="2.30.30.290">
    <property type="entry name" value="YopX-like domains"/>
    <property type="match status" value="1"/>
</dbReference>
<dbReference type="Proteomes" id="UP000421425">
    <property type="component" value="Unassembled WGS sequence"/>
</dbReference>
<dbReference type="SUPFAM" id="SSF159006">
    <property type="entry name" value="YopX-like"/>
    <property type="match status" value="1"/>
</dbReference>
<evidence type="ECO:0000259" key="1">
    <source>
        <dbReference type="Pfam" id="PF09643"/>
    </source>
</evidence>
<sequence length="137" mass="16085">MKLQDFDFRIWNNETERYETNKPLISLLMIDVLTRVAHLNGNKFEIELWTGYFDKNGNKIYEGDIIKYVYIFKHELLDKGMIKKLPKKVSIGCVGIDNFLGFRILKNKELQCFMKDIANIEIIGNIHENADLLKEGK</sequence>
<reference evidence="2 3" key="1">
    <citation type="submission" date="2019-10" db="EMBL/GenBank/DDBJ databases">
        <authorList>
            <consortium name="PulseNet: The National Subtyping Network for Foodborne Disease Surveillance"/>
            <person name="Tarr C.L."/>
            <person name="Trees E."/>
            <person name="Katz L.S."/>
            <person name="Carleton-Romer H.A."/>
            <person name="Stroika S."/>
            <person name="Kucerova Z."/>
            <person name="Roache K.F."/>
            <person name="Sabol A.L."/>
            <person name="Besser J."/>
            <person name="Gerner-Smidt P."/>
        </authorList>
    </citation>
    <scope>NUCLEOTIDE SEQUENCE [LARGE SCALE GENOMIC DNA]</scope>
    <source>
        <strain evidence="2 3">PNUSAC012091</strain>
    </source>
</reference>
<evidence type="ECO:0000313" key="2">
    <source>
        <dbReference type="EMBL" id="ECZ5738547.1"/>
    </source>
</evidence>
<dbReference type="EMBL" id="AALHBX010000015">
    <property type="protein sequence ID" value="ECZ5738547.1"/>
    <property type="molecule type" value="Genomic_DNA"/>
</dbReference>
<name>A0A624F6L4_CAMJU</name>
<dbReference type="Pfam" id="PF09643">
    <property type="entry name" value="YopX"/>
    <property type="match status" value="1"/>
</dbReference>
<evidence type="ECO:0000313" key="3">
    <source>
        <dbReference type="Proteomes" id="UP000421425"/>
    </source>
</evidence>